<dbReference type="AlphaFoldDB" id="A0A5C4LCM8"/>
<sequence length="103" mass="10959">MQGIVDATGISRIDETGDPLLRRLVVRGLARPDGFGLGLAASDDDRLSAGQPDRLWTLGPLLRGTLWECVAVPDIRSQAAEVAALVAAEVECLPVPRRRAESA</sequence>
<dbReference type="InterPro" id="IPR052189">
    <property type="entry name" value="L-asp_N-monooxygenase_NS-form"/>
</dbReference>
<dbReference type="PANTHER" id="PTHR40254">
    <property type="entry name" value="BLR0577 PROTEIN"/>
    <property type="match status" value="1"/>
</dbReference>
<dbReference type="RefSeq" id="WP_139038283.1">
    <property type="nucleotide sequence ID" value="NZ_VDDA01000013.1"/>
</dbReference>
<keyword evidence="2" id="KW-1185">Reference proteome</keyword>
<organism evidence="1 2">
    <name type="scientific">Methylobacterium terricola</name>
    <dbReference type="NCBI Taxonomy" id="2583531"/>
    <lineage>
        <taxon>Bacteria</taxon>
        <taxon>Pseudomonadati</taxon>
        <taxon>Pseudomonadota</taxon>
        <taxon>Alphaproteobacteria</taxon>
        <taxon>Hyphomicrobiales</taxon>
        <taxon>Methylobacteriaceae</taxon>
        <taxon>Methylobacterium</taxon>
    </lineage>
</organism>
<dbReference type="Proteomes" id="UP000305267">
    <property type="component" value="Unassembled WGS sequence"/>
</dbReference>
<evidence type="ECO:0000313" key="2">
    <source>
        <dbReference type="Proteomes" id="UP000305267"/>
    </source>
</evidence>
<evidence type="ECO:0000313" key="1">
    <source>
        <dbReference type="EMBL" id="TNC10343.1"/>
    </source>
</evidence>
<name>A0A5C4LCM8_9HYPH</name>
<dbReference type="EMBL" id="VDDA01000013">
    <property type="protein sequence ID" value="TNC10343.1"/>
    <property type="molecule type" value="Genomic_DNA"/>
</dbReference>
<proteinExistence type="predicted"/>
<reference evidence="1 2" key="1">
    <citation type="submission" date="2019-06" db="EMBL/GenBank/DDBJ databases">
        <title>Genome of Methylobacterium sp. 17Sr1-39.</title>
        <authorList>
            <person name="Seo T."/>
        </authorList>
    </citation>
    <scope>NUCLEOTIDE SEQUENCE [LARGE SCALE GENOMIC DNA]</scope>
    <source>
        <strain evidence="1 2">17Sr1-39</strain>
    </source>
</reference>
<dbReference type="PANTHER" id="PTHR40254:SF1">
    <property type="entry name" value="BLR0577 PROTEIN"/>
    <property type="match status" value="1"/>
</dbReference>
<accession>A0A5C4LCM8</accession>
<dbReference type="OrthoDB" id="101972at2"/>
<comment type="caution">
    <text evidence="1">The sequence shown here is derived from an EMBL/GenBank/DDBJ whole genome shotgun (WGS) entry which is preliminary data.</text>
</comment>
<gene>
    <name evidence="1" type="ORF">FF100_23980</name>
</gene>
<protein>
    <submittedName>
        <fullName evidence="1">Uncharacterized protein</fullName>
    </submittedName>
</protein>